<protein>
    <recommendedName>
        <fullName evidence="1">Gamma-glutamylcyclotransferase AIG2-like domain-containing protein</fullName>
    </recommendedName>
</protein>
<feature type="domain" description="Gamma-glutamylcyclotransferase AIG2-like" evidence="1">
    <location>
        <begin position="4"/>
        <end position="114"/>
    </location>
</feature>
<sequence length="137" mass="15425">MFAIVYGTLKQGHSNNGILKNSKFVVGGVVRGFKLYYAGFPVAAPSEGDCIKVEVWDIGNPENDKTATETLQRLDWLEGYREDAPDGSMYLRKPVTVFTDDGGRVEGQMYVGNSRSWRDFKAMREMGKDETGIYQWP</sequence>
<evidence type="ECO:0000259" key="1">
    <source>
        <dbReference type="Pfam" id="PF06094"/>
    </source>
</evidence>
<dbReference type="Gene3D" id="3.10.490.10">
    <property type="entry name" value="Gamma-glutamyl cyclotransferase-like"/>
    <property type="match status" value="1"/>
</dbReference>
<gene>
    <name evidence="2" type="ORF">DI556_19370</name>
</gene>
<evidence type="ECO:0000313" key="3">
    <source>
        <dbReference type="Proteomes" id="UP000249185"/>
    </source>
</evidence>
<dbReference type="SUPFAM" id="SSF110857">
    <property type="entry name" value="Gamma-glutamyl cyclotransferase-like"/>
    <property type="match status" value="1"/>
</dbReference>
<dbReference type="AlphaFoldDB" id="A0A2W5N2B9"/>
<dbReference type="InterPro" id="IPR036568">
    <property type="entry name" value="GGCT-like_sf"/>
</dbReference>
<accession>A0A2W5N2B9</accession>
<dbReference type="InterPro" id="IPR009288">
    <property type="entry name" value="AIG2-like_dom"/>
</dbReference>
<dbReference type="EMBL" id="QFPW01000021">
    <property type="protein sequence ID" value="PZQ46778.1"/>
    <property type="molecule type" value="Genomic_DNA"/>
</dbReference>
<dbReference type="CDD" id="cd06661">
    <property type="entry name" value="GGCT_like"/>
    <property type="match status" value="1"/>
</dbReference>
<reference evidence="2 3" key="1">
    <citation type="submission" date="2017-08" db="EMBL/GenBank/DDBJ databases">
        <title>Infants hospitalized years apart are colonized by the same room-sourced microbial strains.</title>
        <authorList>
            <person name="Brooks B."/>
            <person name="Olm M.R."/>
            <person name="Firek B.A."/>
            <person name="Baker R."/>
            <person name="Thomas B.C."/>
            <person name="Morowitz M.J."/>
            <person name="Banfield J.F."/>
        </authorList>
    </citation>
    <scope>NUCLEOTIDE SEQUENCE [LARGE SCALE GENOMIC DNA]</scope>
    <source>
        <strain evidence="2">S2_005_002_R2_34</strain>
    </source>
</reference>
<evidence type="ECO:0000313" key="2">
    <source>
        <dbReference type="EMBL" id="PZQ46778.1"/>
    </source>
</evidence>
<comment type="caution">
    <text evidence="2">The sequence shown here is derived from an EMBL/GenBank/DDBJ whole genome shotgun (WGS) entry which is preliminary data.</text>
</comment>
<proteinExistence type="predicted"/>
<organism evidence="2 3">
    <name type="scientific">Rhodovulum sulfidophilum</name>
    <name type="common">Rhodobacter sulfidophilus</name>
    <dbReference type="NCBI Taxonomy" id="35806"/>
    <lineage>
        <taxon>Bacteria</taxon>
        <taxon>Pseudomonadati</taxon>
        <taxon>Pseudomonadota</taxon>
        <taxon>Alphaproteobacteria</taxon>
        <taxon>Rhodobacterales</taxon>
        <taxon>Paracoccaceae</taxon>
        <taxon>Rhodovulum</taxon>
    </lineage>
</organism>
<dbReference type="Proteomes" id="UP000249185">
    <property type="component" value="Unassembled WGS sequence"/>
</dbReference>
<dbReference type="Pfam" id="PF06094">
    <property type="entry name" value="GGACT"/>
    <property type="match status" value="1"/>
</dbReference>
<dbReference type="InterPro" id="IPR013024">
    <property type="entry name" value="GGCT-like"/>
</dbReference>
<name>A0A2W5N2B9_RHOSU</name>